<protein>
    <submittedName>
        <fullName evidence="1">MBL fold metallo-hydrolase</fullName>
    </submittedName>
</protein>
<gene>
    <name evidence="1" type="ORF">KRR39_17000</name>
</gene>
<dbReference type="AlphaFoldDB" id="A0A975SWL4"/>
<dbReference type="PANTHER" id="PTHR43546">
    <property type="entry name" value="UPF0173 METAL-DEPENDENT HYDROLASE MJ1163-RELATED"/>
    <property type="match status" value="1"/>
</dbReference>
<reference evidence="1" key="1">
    <citation type="submission" date="2021-06" db="EMBL/GenBank/DDBJ databases">
        <title>Complete genome sequence of Nocardioides sp. G188.</title>
        <authorList>
            <person name="Im W.-T."/>
        </authorList>
    </citation>
    <scope>NUCLEOTIDE SEQUENCE</scope>
    <source>
        <strain evidence="1">G188</strain>
    </source>
</reference>
<evidence type="ECO:0000313" key="2">
    <source>
        <dbReference type="Proteomes" id="UP000683575"/>
    </source>
</evidence>
<sequence length="211" mass="22449">MRITKFGHACVRIEHDGQVVVIDPGAFTEREAVDGATAVLVTHEHADHLHVDHLRATDAPVFTIEAVRAQIAEADRGVAERVTVVSPGEQLDVGLPVTAVGELHAVIHEDLPRVHNSGYVVDVGSLRVYHPGDSLTPPGGPVDVLLLPVHAPWSKISEVIDFGRSVGAPRAVAVHDGLLNDTGLGVVGRNLELLLGETAYERLQPGTDLSL</sequence>
<organism evidence="1 2">
    <name type="scientific">Nocardioides panacis</name>
    <dbReference type="NCBI Taxonomy" id="2849501"/>
    <lineage>
        <taxon>Bacteria</taxon>
        <taxon>Bacillati</taxon>
        <taxon>Actinomycetota</taxon>
        <taxon>Actinomycetes</taxon>
        <taxon>Propionibacteriales</taxon>
        <taxon>Nocardioidaceae</taxon>
        <taxon>Nocardioides</taxon>
    </lineage>
</organism>
<dbReference type="KEGG" id="nps:KRR39_17000"/>
<name>A0A975SWL4_9ACTN</name>
<dbReference type="Proteomes" id="UP000683575">
    <property type="component" value="Chromosome"/>
</dbReference>
<proteinExistence type="predicted"/>
<dbReference type="RefSeq" id="WP_216938682.1">
    <property type="nucleotide sequence ID" value="NZ_CP077062.1"/>
</dbReference>
<keyword evidence="2" id="KW-1185">Reference proteome</keyword>
<dbReference type="PANTHER" id="PTHR43546:SF3">
    <property type="entry name" value="UPF0173 METAL-DEPENDENT HYDROLASE MJ1163"/>
    <property type="match status" value="1"/>
</dbReference>
<dbReference type="Pfam" id="PF13483">
    <property type="entry name" value="Lactamase_B_3"/>
    <property type="match status" value="1"/>
</dbReference>
<dbReference type="InterPro" id="IPR050114">
    <property type="entry name" value="UPF0173_UPF0282_UlaG_hydrolase"/>
</dbReference>
<dbReference type="EMBL" id="CP077062">
    <property type="protein sequence ID" value="QWZ07171.1"/>
    <property type="molecule type" value="Genomic_DNA"/>
</dbReference>
<evidence type="ECO:0000313" key="1">
    <source>
        <dbReference type="EMBL" id="QWZ07171.1"/>
    </source>
</evidence>
<accession>A0A975SWL4</accession>